<protein>
    <submittedName>
        <fullName evidence="2">Uncharacterized protein</fullName>
    </submittedName>
</protein>
<reference evidence="2" key="1">
    <citation type="journal article" date="2019" name="Sci. Rep.">
        <title>Draft genome of Tanacetum cinerariifolium, the natural source of mosquito coil.</title>
        <authorList>
            <person name="Yamashiro T."/>
            <person name="Shiraishi A."/>
            <person name="Satake H."/>
            <person name="Nakayama K."/>
        </authorList>
    </citation>
    <scope>NUCLEOTIDE SEQUENCE</scope>
</reference>
<feature type="region of interest" description="Disordered" evidence="1">
    <location>
        <begin position="1"/>
        <end position="43"/>
    </location>
</feature>
<evidence type="ECO:0000313" key="2">
    <source>
        <dbReference type="EMBL" id="GFD56920.1"/>
    </source>
</evidence>
<proteinExistence type="predicted"/>
<evidence type="ECO:0000256" key="1">
    <source>
        <dbReference type="SAM" id="MobiDB-lite"/>
    </source>
</evidence>
<feature type="compositionally biased region" description="Low complexity" evidence="1">
    <location>
        <begin position="17"/>
        <end position="35"/>
    </location>
</feature>
<gene>
    <name evidence="2" type="ORF">Tci_928889</name>
</gene>
<feature type="compositionally biased region" description="Basic and acidic residues" evidence="1">
    <location>
        <begin position="1"/>
        <end position="16"/>
    </location>
</feature>
<name>A0A699XET9_TANCI</name>
<feature type="non-terminal residue" evidence="2">
    <location>
        <position position="1"/>
    </location>
</feature>
<dbReference type="EMBL" id="BKCJ011834843">
    <property type="protein sequence ID" value="GFD56920.1"/>
    <property type="molecule type" value="Genomic_DNA"/>
</dbReference>
<sequence>KTSKDAKPSRGSKSKESNSSSSKGSKSQPKSSGKSAQAEEPVFEFIDTEMPLNQVDDLGNTVDQPNVKAALRDDWFKKLKRPPTLDSDW</sequence>
<dbReference type="AlphaFoldDB" id="A0A699XET9"/>
<accession>A0A699XET9</accession>
<comment type="caution">
    <text evidence="2">The sequence shown here is derived from an EMBL/GenBank/DDBJ whole genome shotgun (WGS) entry which is preliminary data.</text>
</comment>
<organism evidence="2">
    <name type="scientific">Tanacetum cinerariifolium</name>
    <name type="common">Dalmatian daisy</name>
    <name type="synonym">Chrysanthemum cinerariifolium</name>
    <dbReference type="NCBI Taxonomy" id="118510"/>
    <lineage>
        <taxon>Eukaryota</taxon>
        <taxon>Viridiplantae</taxon>
        <taxon>Streptophyta</taxon>
        <taxon>Embryophyta</taxon>
        <taxon>Tracheophyta</taxon>
        <taxon>Spermatophyta</taxon>
        <taxon>Magnoliopsida</taxon>
        <taxon>eudicotyledons</taxon>
        <taxon>Gunneridae</taxon>
        <taxon>Pentapetalae</taxon>
        <taxon>asterids</taxon>
        <taxon>campanulids</taxon>
        <taxon>Asterales</taxon>
        <taxon>Asteraceae</taxon>
        <taxon>Asteroideae</taxon>
        <taxon>Anthemideae</taxon>
        <taxon>Anthemidinae</taxon>
        <taxon>Tanacetum</taxon>
    </lineage>
</organism>
<feature type="non-terminal residue" evidence="2">
    <location>
        <position position="89"/>
    </location>
</feature>